<dbReference type="PROSITE" id="PS51257">
    <property type="entry name" value="PROKAR_LIPOPROTEIN"/>
    <property type="match status" value="1"/>
</dbReference>
<protein>
    <submittedName>
        <fullName evidence="1">Uncharacterized protein</fullName>
    </submittedName>
</protein>
<accession>A0A2N8UA04</accession>
<reference evidence="1 2" key="1">
    <citation type="submission" date="2017-02" db="EMBL/GenBank/DDBJ databases">
        <authorList>
            <person name="Peterson S.W."/>
        </authorList>
    </citation>
    <scope>NUCLEOTIDE SEQUENCE [LARGE SCALE GENOMIC DNA]</scope>
    <source>
        <strain evidence="1 2">SRS1_H2-8</strain>
    </source>
</reference>
<dbReference type="AlphaFoldDB" id="A0A2N8UA04"/>
<dbReference type="EMBL" id="LT795056">
    <property type="protein sequence ID" value="SJX61621.1"/>
    <property type="molecule type" value="Genomic_DNA"/>
</dbReference>
<dbReference type="Proteomes" id="UP000239563">
    <property type="component" value="Chromosome III"/>
</dbReference>
<gene>
    <name evidence="1" type="ORF">SRS1_12606</name>
</gene>
<evidence type="ECO:0000313" key="2">
    <source>
        <dbReference type="Proteomes" id="UP000239563"/>
    </source>
</evidence>
<organism evidence="1 2">
    <name type="scientific">Sporisorium reilianum f. sp. reilianum</name>
    <dbReference type="NCBI Taxonomy" id="72559"/>
    <lineage>
        <taxon>Eukaryota</taxon>
        <taxon>Fungi</taxon>
        <taxon>Dikarya</taxon>
        <taxon>Basidiomycota</taxon>
        <taxon>Ustilaginomycotina</taxon>
        <taxon>Ustilaginomycetes</taxon>
        <taxon>Ustilaginales</taxon>
        <taxon>Ustilaginaceae</taxon>
        <taxon>Sporisorium</taxon>
    </lineage>
</organism>
<name>A0A2N8UA04_9BASI</name>
<evidence type="ECO:0000313" key="1">
    <source>
        <dbReference type="EMBL" id="SJX61621.1"/>
    </source>
</evidence>
<proteinExistence type="predicted"/>
<sequence length="272" mass="30909">MNGFKGIHFEDGMIAEIIRPDLDQNMVVVAVFSCLRDKQLDLHQELTHILGFQYIETRVASPLGALPTHRAILGTQKPAVPEQHRALGPGLQQQLSYTDRLLQEATRLYLQRQTKLALHESSIRAPTTMTPGKFIEFKSEVWCQVFENRKPNIVPMPQHAFVHRLDSFADHGDSTFNFIARVYFILMRPAKSGPWKLDLRNARDARTTCQLSVDYPWPLEEGDSTADLKEGSIIACFNAKGSQFGITLSNVSKVFVAKQFRESWSRLLKANR</sequence>